<dbReference type="EMBL" id="LGUF01000007">
    <property type="protein sequence ID" value="KON87795.1"/>
    <property type="molecule type" value="Genomic_DNA"/>
</dbReference>
<organism evidence="1 2">
    <name type="scientific">Sporosarcina globispora</name>
    <name type="common">Bacillus globisporus</name>
    <dbReference type="NCBI Taxonomy" id="1459"/>
    <lineage>
        <taxon>Bacteria</taxon>
        <taxon>Bacillati</taxon>
        <taxon>Bacillota</taxon>
        <taxon>Bacilli</taxon>
        <taxon>Bacillales</taxon>
        <taxon>Caryophanaceae</taxon>
        <taxon>Sporosarcina</taxon>
    </lineage>
</organism>
<dbReference type="AlphaFoldDB" id="A0A0M0GD06"/>
<comment type="caution">
    <text evidence="1">The sequence shown here is derived from an EMBL/GenBank/DDBJ whole genome shotgun (WGS) entry which is preliminary data.</text>
</comment>
<name>A0A0M0GD06_SPOGL</name>
<dbReference type="Pfam" id="PF11385">
    <property type="entry name" value="DUF3189"/>
    <property type="match status" value="1"/>
</dbReference>
<dbReference type="Proteomes" id="UP000037109">
    <property type="component" value="Unassembled WGS sequence"/>
</dbReference>
<evidence type="ECO:0000313" key="2">
    <source>
        <dbReference type="Proteomes" id="UP000037109"/>
    </source>
</evidence>
<accession>A0A0M0GD06</accession>
<dbReference type="PATRIC" id="fig|1459.3.peg.2986"/>
<evidence type="ECO:0000313" key="1">
    <source>
        <dbReference type="EMBL" id="KON87795.1"/>
    </source>
</evidence>
<dbReference type="InterPro" id="IPR021525">
    <property type="entry name" value="DUF3189"/>
</dbReference>
<sequence length="175" mass="19422">MNREMMKVIYIYHDFGGTHTTSLAAAYHLKIIQHRKLKKEEIVELPYFNKLTKKDAGKFIFHGADEEGNLVYTLGRRSSKLAMETLRNFCHLLNSHKGMNDKIVFSNTSPAVPLALTIGGFISKGLGLDRLGTSLVIIGAQKCSGNILELVNETKKIAAGSNADIIKIDNKEFQA</sequence>
<dbReference type="OrthoDB" id="1680616at2"/>
<protein>
    <submittedName>
        <fullName evidence="1">ABC transporter</fullName>
    </submittedName>
</protein>
<gene>
    <name evidence="1" type="ORF">AF332_13805</name>
</gene>
<dbReference type="STRING" id="1459.AF332_13805"/>
<proteinExistence type="predicted"/>
<keyword evidence="2" id="KW-1185">Reference proteome</keyword>
<reference evidence="2" key="1">
    <citation type="submission" date="2015-07" db="EMBL/GenBank/DDBJ databases">
        <title>Fjat-10036 dsm4.</title>
        <authorList>
            <person name="Liu B."/>
            <person name="Wang J."/>
            <person name="Zhu Y."/>
            <person name="Liu G."/>
            <person name="Chen Q."/>
            <person name="Chen Z."/>
            <person name="Lan J."/>
            <person name="Che J."/>
            <person name="Ge C."/>
            <person name="Shi H."/>
            <person name="Pan Z."/>
            <person name="Liu X."/>
        </authorList>
    </citation>
    <scope>NUCLEOTIDE SEQUENCE [LARGE SCALE GENOMIC DNA]</scope>
    <source>
        <strain evidence="2">DSM 4</strain>
    </source>
</reference>